<dbReference type="SUPFAM" id="SSF48452">
    <property type="entry name" value="TPR-like"/>
    <property type="match status" value="2"/>
</dbReference>
<protein>
    <recommendedName>
        <fullName evidence="5">Tetratricopeptide repeat-containing protein</fullName>
    </recommendedName>
</protein>
<evidence type="ECO:0000256" key="2">
    <source>
        <dbReference type="SAM" id="Coils"/>
    </source>
</evidence>
<sequence length="296" mass="34035">MAQKEEDDAAVTSETVESDFQQHFFEALKERAIENYGKAIDHLLECKMLDADNGAVDYELGINYLSAGLFEDAENYLLAAVEKEPENRWYSEALFKVYKAQNKTDEAIYTAEKLAKTKDAFKESLVYLYSKNSDYEKALAQLDTLDQLYGHSDDREQLRVNLKAMQKRKTQIEEDVEELEATEVDTGEEEAIDAIEKLELDLMRLNDAKQYTKVLELAEEALASYPTQPFIYYMHGVANKELKQYDVAIESLDMALSFLIDDVVLEKRIYTELAACHKQLGNIQKEQEYLHKAKSI</sequence>
<dbReference type="EMBL" id="BRVO01000001">
    <property type="protein sequence ID" value="GLB48104.1"/>
    <property type="molecule type" value="Genomic_DNA"/>
</dbReference>
<dbReference type="Proteomes" id="UP001143543">
    <property type="component" value="Unassembled WGS sequence"/>
</dbReference>
<keyword evidence="2" id="KW-0175">Coiled coil</keyword>
<dbReference type="InterPro" id="IPR011990">
    <property type="entry name" value="TPR-like_helical_dom_sf"/>
</dbReference>
<dbReference type="PROSITE" id="PS50005">
    <property type="entry name" value="TPR"/>
    <property type="match status" value="1"/>
</dbReference>
<reference evidence="3" key="1">
    <citation type="submission" date="2022-07" db="EMBL/GenBank/DDBJ databases">
        <title>Taxonomy of Novel Oxalotrophic and Methylotrophic Bacteria.</title>
        <authorList>
            <person name="Sahin N."/>
            <person name="Tani A."/>
        </authorList>
    </citation>
    <scope>NUCLEOTIDE SEQUENCE</scope>
    <source>
        <strain evidence="3">Y10</strain>
    </source>
</reference>
<feature type="repeat" description="TPR" evidence="1">
    <location>
        <begin position="54"/>
        <end position="87"/>
    </location>
</feature>
<accession>A0ABQ5MFE0</accession>
<evidence type="ECO:0000313" key="4">
    <source>
        <dbReference type="Proteomes" id="UP001143543"/>
    </source>
</evidence>
<organism evidence="3 4">
    <name type="scientific">Neptunitalea lumnitzerae</name>
    <dbReference type="NCBI Taxonomy" id="2965509"/>
    <lineage>
        <taxon>Bacteria</taxon>
        <taxon>Pseudomonadati</taxon>
        <taxon>Bacteroidota</taxon>
        <taxon>Flavobacteriia</taxon>
        <taxon>Flavobacteriales</taxon>
        <taxon>Flavobacteriaceae</taxon>
        <taxon>Neptunitalea</taxon>
    </lineage>
</organism>
<feature type="coiled-coil region" evidence="2">
    <location>
        <begin position="155"/>
        <end position="208"/>
    </location>
</feature>
<evidence type="ECO:0000313" key="3">
    <source>
        <dbReference type="EMBL" id="GLB48104.1"/>
    </source>
</evidence>
<keyword evidence="4" id="KW-1185">Reference proteome</keyword>
<gene>
    <name evidence="3" type="ORF">Y10_04720</name>
</gene>
<keyword evidence="1" id="KW-0802">TPR repeat</keyword>
<name>A0ABQ5MFE0_9FLAO</name>
<evidence type="ECO:0000256" key="1">
    <source>
        <dbReference type="PROSITE-ProRule" id="PRU00339"/>
    </source>
</evidence>
<comment type="caution">
    <text evidence="3">The sequence shown here is derived from an EMBL/GenBank/DDBJ whole genome shotgun (WGS) entry which is preliminary data.</text>
</comment>
<proteinExistence type="predicted"/>
<dbReference type="Gene3D" id="1.25.40.10">
    <property type="entry name" value="Tetratricopeptide repeat domain"/>
    <property type="match status" value="2"/>
</dbReference>
<dbReference type="InterPro" id="IPR019734">
    <property type="entry name" value="TPR_rpt"/>
</dbReference>
<evidence type="ECO:0008006" key="5">
    <source>
        <dbReference type="Google" id="ProtNLM"/>
    </source>
</evidence>